<dbReference type="EMBL" id="CATOUU010000988">
    <property type="protein sequence ID" value="CAI9965342.1"/>
    <property type="molecule type" value="Genomic_DNA"/>
</dbReference>
<proteinExistence type="predicted"/>
<dbReference type="Proteomes" id="UP001642409">
    <property type="component" value="Unassembled WGS sequence"/>
</dbReference>
<dbReference type="EMBL" id="CAXDID020000600">
    <property type="protein sequence ID" value="CAL6105713.1"/>
    <property type="molecule type" value="Genomic_DNA"/>
</dbReference>
<comment type="caution">
    <text evidence="3">The sequence shown here is derived from an EMBL/GenBank/DDBJ whole genome shotgun (WGS) entry which is preliminary data.</text>
</comment>
<evidence type="ECO:0000313" key="3">
    <source>
        <dbReference type="EMBL" id="CAI9965342.1"/>
    </source>
</evidence>
<organism evidence="3">
    <name type="scientific">Hexamita inflata</name>
    <dbReference type="NCBI Taxonomy" id="28002"/>
    <lineage>
        <taxon>Eukaryota</taxon>
        <taxon>Metamonada</taxon>
        <taxon>Diplomonadida</taxon>
        <taxon>Hexamitidae</taxon>
        <taxon>Hexamitinae</taxon>
        <taxon>Hexamita</taxon>
    </lineage>
</organism>
<dbReference type="AlphaFoldDB" id="A0AA86R3C6"/>
<evidence type="ECO:0000256" key="2">
    <source>
        <dbReference type="SAM" id="Phobius"/>
    </source>
</evidence>
<evidence type="ECO:0000256" key="1">
    <source>
        <dbReference type="SAM" id="MobiDB-lite"/>
    </source>
</evidence>
<keyword evidence="2" id="KW-1133">Transmembrane helix</keyword>
<feature type="transmembrane region" description="Helical" evidence="2">
    <location>
        <begin position="156"/>
        <end position="176"/>
    </location>
</feature>
<keyword evidence="2" id="KW-0472">Membrane</keyword>
<name>A0AA86R3C6_9EUKA</name>
<accession>A0AA86R3C6</accession>
<feature type="region of interest" description="Disordered" evidence="1">
    <location>
        <begin position="185"/>
        <end position="207"/>
    </location>
</feature>
<evidence type="ECO:0000313" key="5">
    <source>
        <dbReference type="Proteomes" id="UP001642409"/>
    </source>
</evidence>
<gene>
    <name evidence="3" type="ORF">HINF_LOCUS52987</name>
    <name evidence="4" type="ORF">HINF_LOCUS73394</name>
</gene>
<reference evidence="4 5" key="2">
    <citation type="submission" date="2024-07" db="EMBL/GenBank/DDBJ databases">
        <authorList>
            <person name="Akdeniz Z."/>
        </authorList>
    </citation>
    <scope>NUCLEOTIDE SEQUENCE [LARGE SCALE GENOMIC DNA]</scope>
</reference>
<feature type="transmembrane region" description="Helical" evidence="2">
    <location>
        <begin position="77"/>
        <end position="95"/>
    </location>
</feature>
<feature type="transmembrane region" description="Helical" evidence="2">
    <location>
        <begin position="20"/>
        <end position="44"/>
    </location>
</feature>
<sequence>MYSNPLFQYVKMQSSLWQLHWHLSPVRCFSLASILPFMTFLFFIQNLIFNKFYQFLLCGCYQCPNTRKQTKMRVSQVVDSIALVSIIITLLAIVTNKQHELNFSEYVAQQSQKLKLQPKQKILVNGKRIVKKIISIKEGDKVVIKRLVKSAFNQKIIALGALSVFVLLIISIIVHYQEKDQNQQPVRQQNIEDWTNTQRSQTDDISK</sequence>
<evidence type="ECO:0000313" key="4">
    <source>
        <dbReference type="EMBL" id="CAL6105713.1"/>
    </source>
</evidence>
<reference evidence="3" key="1">
    <citation type="submission" date="2023-06" db="EMBL/GenBank/DDBJ databases">
        <authorList>
            <person name="Kurt Z."/>
        </authorList>
    </citation>
    <scope>NUCLEOTIDE SEQUENCE</scope>
</reference>
<keyword evidence="5" id="KW-1185">Reference proteome</keyword>
<feature type="compositionally biased region" description="Polar residues" evidence="1">
    <location>
        <begin position="185"/>
        <end position="200"/>
    </location>
</feature>
<protein>
    <submittedName>
        <fullName evidence="4">Hypothetical_protein</fullName>
    </submittedName>
</protein>
<keyword evidence="2" id="KW-0812">Transmembrane</keyword>